<dbReference type="InterPro" id="IPR003593">
    <property type="entry name" value="AAA+_ATPase"/>
</dbReference>
<dbReference type="PANTHER" id="PTHR43394:SF1">
    <property type="entry name" value="ATP-BINDING CASSETTE SUB-FAMILY B MEMBER 10, MITOCHONDRIAL"/>
    <property type="match status" value="1"/>
</dbReference>
<evidence type="ECO:0000313" key="11">
    <source>
        <dbReference type="EMBL" id="MBE2997310.1"/>
    </source>
</evidence>
<feature type="region of interest" description="Disordered" evidence="7">
    <location>
        <begin position="1"/>
        <end position="34"/>
    </location>
</feature>
<evidence type="ECO:0000256" key="7">
    <source>
        <dbReference type="SAM" id="MobiDB-lite"/>
    </source>
</evidence>
<organism evidence="11 12">
    <name type="scientific">Nocardiopsis coralli</name>
    <dbReference type="NCBI Taxonomy" id="2772213"/>
    <lineage>
        <taxon>Bacteria</taxon>
        <taxon>Bacillati</taxon>
        <taxon>Actinomycetota</taxon>
        <taxon>Actinomycetes</taxon>
        <taxon>Streptosporangiales</taxon>
        <taxon>Nocardiopsidaceae</taxon>
        <taxon>Nocardiopsis</taxon>
    </lineage>
</organism>
<feature type="transmembrane region" description="Helical" evidence="8">
    <location>
        <begin position="95"/>
        <end position="119"/>
    </location>
</feature>
<dbReference type="InterPro" id="IPR036640">
    <property type="entry name" value="ABC1_TM_sf"/>
</dbReference>
<feature type="transmembrane region" description="Helical" evidence="8">
    <location>
        <begin position="178"/>
        <end position="197"/>
    </location>
</feature>
<dbReference type="CDD" id="cd07346">
    <property type="entry name" value="ABC_6TM_exporters"/>
    <property type="match status" value="1"/>
</dbReference>
<dbReference type="SUPFAM" id="SSF90123">
    <property type="entry name" value="ABC transporter transmembrane region"/>
    <property type="match status" value="1"/>
</dbReference>
<dbReference type="Gene3D" id="1.20.1560.10">
    <property type="entry name" value="ABC transporter type 1, transmembrane domain"/>
    <property type="match status" value="1"/>
</dbReference>
<dbReference type="PANTHER" id="PTHR43394">
    <property type="entry name" value="ATP-DEPENDENT PERMEASE MDL1, MITOCHONDRIAL"/>
    <property type="match status" value="1"/>
</dbReference>
<proteinExistence type="predicted"/>
<dbReference type="RefSeq" id="WP_193119964.1">
    <property type="nucleotide sequence ID" value="NZ_JADBGI010000001.1"/>
</dbReference>
<evidence type="ECO:0000259" key="10">
    <source>
        <dbReference type="PROSITE" id="PS50929"/>
    </source>
</evidence>
<feature type="domain" description="ABC transporter" evidence="9">
    <location>
        <begin position="379"/>
        <end position="613"/>
    </location>
</feature>
<dbReference type="Proteomes" id="UP000806528">
    <property type="component" value="Unassembled WGS sequence"/>
</dbReference>
<dbReference type="SUPFAM" id="SSF52540">
    <property type="entry name" value="P-loop containing nucleoside triphosphate hydrolases"/>
    <property type="match status" value="1"/>
</dbReference>
<dbReference type="PROSITE" id="PS50893">
    <property type="entry name" value="ABC_TRANSPORTER_2"/>
    <property type="match status" value="1"/>
</dbReference>
<keyword evidence="12" id="KW-1185">Reference proteome</keyword>
<keyword evidence="6 8" id="KW-0472">Membrane</keyword>
<name>A0ABR9P0D2_9ACTN</name>
<dbReference type="Pfam" id="PF00005">
    <property type="entry name" value="ABC_tran"/>
    <property type="match status" value="1"/>
</dbReference>
<reference evidence="11 12" key="1">
    <citation type="submission" date="2020-09" db="EMBL/GenBank/DDBJ databases">
        <title>Diversity and distribution of actinomycetes associated with coral in the coast of Hainan.</title>
        <authorList>
            <person name="Li F."/>
        </authorList>
    </citation>
    <scope>NUCLEOTIDE SEQUENCE [LARGE SCALE GENOMIC DNA]</scope>
    <source>
        <strain evidence="11 12">HNM0947</strain>
    </source>
</reference>
<feature type="compositionally biased region" description="Basic and acidic residues" evidence="7">
    <location>
        <begin position="1"/>
        <end position="13"/>
    </location>
</feature>
<evidence type="ECO:0000256" key="5">
    <source>
        <dbReference type="ARBA" id="ARBA00022989"/>
    </source>
</evidence>
<gene>
    <name evidence="11" type="ORF">IDM40_01140</name>
</gene>
<comment type="caution">
    <text evidence="11">The sequence shown here is derived from an EMBL/GenBank/DDBJ whole genome shotgun (WGS) entry which is preliminary data.</text>
</comment>
<dbReference type="Pfam" id="PF00664">
    <property type="entry name" value="ABC_membrane"/>
    <property type="match status" value="1"/>
</dbReference>
<evidence type="ECO:0000256" key="8">
    <source>
        <dbReference type="SAM" id="Phobius"/>
    </source>
</evidence>
<accession>A0ABR9P0D2</accession>
<dbReference type="InterPro" id="IPR011527">
    <property type="entry name" value="ABC1_TM_dom"/>
</dbReference>
<keyword evidence="3" id="KW-0547">Nucleotide-binding</keyword>
<dbReference type="PROSITE" id="PS50929">
    <property type="entry name" value="ABC_TM1F"/>
    <property type="match status" value="1"/>
</dbReference>
<comment type="subcellular location">
    <subcellularLocation>
        <location evidence="1">Cell membrane</location>
        <topology evidence="1">Multi-pass membrane protein</topology>
    </subcellularLocation>
</comment>
<dbReference type="InterPro" id="IPR017871">
    <property type="entry name" value="ABC_transporter-like_CS"/>
</dbReference>
<dbReference type="GO" id="GO:0005524">
    <property type="term" value="F:ATP binding"/>
    <property type="evidence" value="ECO:0007669"/>
    <property type="project" value="UniProtKB-KW"/>
</dbReference>
<dbReference type="SMART" id="SM00382">
    <property type="entry name" value="AAA"/>
    <property type="match status" value="1"/>
</dbReference>
<dbReference type="InterPro" id="IPR027417">
    <property type="entry name" value="P-loop_NTPase"/>
</dbReference>
<evidence type="ECO:0000256" key="6">
    <source>
        <dbReference type="ARBA" id="ARBA00023136"/>
    </source>
</evidence>
<evidence type="ECO:0000256" key="2">
    <source>
        <dbReference type="ARBA" id="ARBA00022692"/>
    </source>
</evidence>
<dbReference type="PROSITE" id="PS00211">
    <property type="entry name" value="ABC_TRANSPORTER_1"/>
    <property type="match status" value="1"/>
</dbReference>
<dbReference type="Gene3D" id="3.40.50.300">
    <property type="entry name" value="P-loop containing nucleotide triphosphate hydrolases"/>
    <property type="match status" value="1"/>
</dbReference>
<evidence type="ECO:0000256" key="3">
    <source>
        <dbReference type="ARBA" id="ARBA00022741"/>
    </source>
</evidence>
<dbReference type="InterPro" id="IPR039421">
    <property type="entry name" value="Type_1_exporter"/>
</dbReference>
<protein>
    <submittedName>
        <fullName evidence="11">ABC transporter ATP-binding protein</fullName>
    </submittedName>
</protein>
<evidence type="ECO:0000256" key="4">
    <source>
        <dbReference type="ARBA" id="ARBA00022840"/>
    </source>
</evidence>
<feature type="domain" description="ABC transmembrane type-1" evidence="10">
    <location>
        <begin position="59"/>
        <end position="344"/>
    </location>
</feature>
<feature type="transmembrane region" description="Helical" evidence="8">
    <location>
        <begin position="58"/>
        <end position="83"/>
    </location>
</feature>
<dbReference type="EMBL" id="JADBGI010000001">
    <property type="protein sequence ID" value="MBE2997310.1"/>
    <property type="molecule type" value="Genomic_DNA"/>
</dbReference>
<feature type="transmembrane region" description="Helical" evidence="8">
    <location>
        <begin position="203"/>
        <end position="219"/>
    </location>
</feature>
<evidence type="ECO:0000256" key="1">
    <source>
        <dbReference type="ARBA" id="ARBA00004651"/>
    </source>
</evidence>
<keyword evidence="2 8" id="KW-0812">Transmembrane</keyword>
<evidence type="ECO:0000259" key="9">
    <source>
        <dbReference type="PROSITE" id="PS50893"/>
    </source>
</evidence>
<evidence type="ECO:0000313" key="12">
    <source>
        <dbReference type="Proteomes" id="UP000806528"/>
    </source>
</evidence>
<sequence length="619" mass="66601">MSAPTRSRDDERTGTGTGADPQPGGGTDRSVGLTRSRDGALGTIKRGIKLSPEFTKGLWLTLLFAAVATLGKVIVPIAVQQIIDNGISGAGGPDLGFVTRMVGVCAVLLVATMVCSYLMNLRLYRATESGLATLRRKAFRHVHDLSVLTQNSERKGALVSRVTADVDQISMFMQWGGLLLIVSGGQLVIATTLMAVYSWQLTIVVWICFLPLLFGVRWLQKLLSKAYLKVRERTGDMLGAVGETVMGAAVIRAHGTERRTAQRIDDSVLATRAAQVKAQRLSMAVSPFAEMVAALGNTAVVLVGVWIGIDGGITAGQLIAFLFLMTLFVQPMMMATEIFNEAQNAIAGWRRVLGVLDTAPDIADPGEAGKVLPRGAVRVDFDGVTYSYPEGPVVLDHIDVQLEPGTRIAVVGETGSGKTTFVKLLTRLMDPDEGSVRLDGTDLREVSFSSLRRRVVMVPQEGFLFDSSLGDNIRFARPESTDAELEAAVTELGLREWLDSLAHGLDTPVGQRGESMSAGERQLVALVRAYIADPDLLVLDEATSAVDPHTEMRIQRALDRLTRGRTSVAIAHRLSTAEAADRVLVFDAGQIVQSGSHAELVAERGVYADLHASWVRSSA</sequence>
<keyword evidence="4 11" id="KW-0067">ATP-binding</keyword>
<keyword evidence="5 8" id="KW-1133">Transmembrane helix</keyword>
<dbReference type="InterPro" id="IPR003439">
    <property type="entry name" value="ABC_transporter-like_ATP-bd"/>
</dbReference>